<dbReference type="InterPro" id="IPR006710">
    <property type="entry name" value="Glyco_hydro_43"/>
</dbReference>
<proteinExistence type="inferred from homology"/>
<gene>
    <name evidence="5" type="ORF">J2T10_001457</name>
</gene>
<dbReference type="InterPro" id="IPR012341">
    <property type="entry name" value="6hp_glycosidase-like_sf"/>
</dbReference>
<evidence type="ECO:0000256" key="2">
    <source>
        <dbReference type="ARBA" id="ARBA00022801"/>
    </source>
</evidence>
<evidence type="ECO:0000256" key="1">
    <source>
        <dbReference type="ARBA" id="ARBA00009865"/>
    </source>
</evidence>
<organism evidence="5 6">
    <name type="scientific">Paenarthrobacter nicotinovorans</name>
    <name type="common">Arthrobacter nicotinovorans</name>
    <dbReference type="NCBI Taxonomy" id="29320"/>
    <lineage>
        <taxon>Bacteria</taxon>
        <taxon>Bacillati</taxon>
        <taxon>Actinomycetota</taxon>
        <taxon>Actinomycetes</taxon>
        <taxon>Micrococcales</taxon>
        <taxon>Micrococcaceae</taxon>
        <taxon>Paenarthrobacter</taxon>
    </lineage>
</organism>
<evidence type="ECO:0000313" key="5">
    <source>
        <dbReference type="EMBL" id="MDQ0101815.1"/>
    </source>
</evidence>
<dbReference type="SUPFAM" id="SSF48208">
    <property type="entry name" value="Six-hairpin glycosidases"/>
    <property type="match status" value="1"/>
</dbReference>
<dbReference type="PANTHER" id="PTHR42812:SF14">
    <property type="entry name" value="SECRETED PROTEIN"/>
    <property type="match status" value="1"/>
</dbReference>
<sequence length="1038" mass="113866">MSQPLEQIQIRDPYVLMLPGSQEYLLFGSTDRNIWSGPATGFDCYRSSDLVDWEGPYPAFRPAPDFWSKEQYWAPEVHEYKGRYFMFATFTAPGHTRGTQILSAAAPHGPYEPWSDGPVTPRDWECLDGTLHVDDDGVPWMVFCHEWKQVNDGGMVAQRLSPDLRTSEGEPVVLFTASEAPWSRALEQASGAAKDGPVYVTDGPFLHRLATGKLIMLWSSFAHNGYAMGIARSESGTVLGPWIQEVEPLWSTDGGHGMIGRKLDGSLFLTLHQPNKSPHERAAFFPLRELENTVVLEPAGGPHSPGGIDRKSLVRRHNVHQQELDPRSPVSVGNGEFAFTMDLTGFQTLPDAYPVASRDNLPAGTLLGTQSQWGWHTIPPAEPYDLAGSTVLYDSPRGPVPYVDMVGDIVNDRETNTSAAEDWLRANSHRLDLGRISLRWLENGVEREVQPGELTPTVQTLDLWTGVVTSRFFLAGHPVKVTTACHPDRDELGFRVESPALGAGLVVGVAFPYGSGAWHDAADWNNPGAHRTVLAGGTPSDLHAGSTVWTADRELDESRYQVLITGPDLTVEQTEEHRLRVLPGSPAHPVTNGVLDFSISFRSSGDGDCLPRGDHSSGDRAPDPGGAATARTGVVLSPGSSVAAASSAHWPGFWSTGGAVELHATEDPRAKELERRIVLSQYLTAINCSGSLPPQETGLVCNSWRGRFHLEMHWWHAAHFAHWNRVELLLPSLRWYASILEMSRQTAKAQGFDGVRWPKQVGPDGRESPSPIGTFLIWQQPHPIYLAELVYRANPSRDVLEEFAEIVFESAAFMAGFAHPTQRGFELGPPLIPAQESYGSIRASVTNPTFELAYWQWGLETAAAWRERLGLDPVEEWSVVAKAMVKPRVVDGVYAAIDVEPFTIRTDHPSMLCALGVLPKTELIDPDIMRATLKDVLADWDWASTWGWDYPVMAMTAARLGDPEAAVEALLFDAGKNTVLPNGHNRQTDSLPLYLPGNGGLLAAVALMAAGWDNGPGRNAPGFPEDWTVAWEGLVQSP</sequence>
<dbReference type="Proteomes" id="UP001244563">
    <property type="component" value="Unassembled WGS sequence"/>
</dbReference>
<dbReference type="InterPro" id="IPR023296">
    <property type="entry name" value="Glyco_hydro_beta-prop_sf"/>
</dbReference>
<dbReference type="Gene3D" id="2.115.10.20">
    <property type="entry name" value="Glycosyl hydrolase domain, family 43"/>
    <property type="match status" value="1"/>
</dbReference>
<name>A0ABT9TJJ2_PAENI</name>
<dbReference type="Gene3D" id="1.50.10.10">
    <property type="match status" value="1"/>
</dbReference>
<dbReference type="PANTHER" id="PTHR42812">
    <property type="entry name" value="BETA-XYLOSIDASE"/>
    <property type="match status" value="1"/>
</dbReference>
<feature type="region of interest" description="Disordered" evidence="4">
    <location>
        <begin position="608"/>
        <end position="631"/>
    </location>
</feature>
<dbReference type="CDD" id="cd08981">
    <property type="entry name" value="GH43_Bt1873-like"/>
    <property type="match status" value="1"/>
</dbReference>
<evidence type="ECO:0008006" key="7">
    <source>
        <dbReference type="Google" id="ProtNLM"/>
    </source>
</evidence>
<comment type="similarity">
    <text evidence="1">Belongs to the glycosyl hydrolase 43 family.</text>
</comment>
<accession>A0ABT9TJJ2</accession>
<evidence type="ECO:0000256" key="3">
    <source>
        <dbReference type="ARBA" id="ARBA00023295"/>
    </source>
</evidence>
<dbReference type="SUPFAM" id="SSF75005">
    <property type="entry name" value="Arabinanase/levansucrase/invertase"/>
    <property type="match status" value="1"/>
</dbReference>
<comment type="caution">
    <text evidence="5">The sequence shown here is derived from an EMBL/GenBank/DDBJ whole genome shotgun (WGS) entry which is preliminary data.</text>
</comment>
<evidence type="ECO:0000256" key="4">
    <source>
        <dbReference type="SAM" id="MobiDB-lite"/>
    </source>
</evidence>
<dbReference type="InterPro" id="IPR008928">
    <property type="entry name" value="6-hairpin_glycosidase_sf"/>
</dbReference>
<reference evidence="5 6" key="1">
    <citation type="submission" date="2023-07" db="EMBL/GenBank/DDBJ databases">
        <title>Sorghum-associated microbial communities from plants grown in Nebraska, USA.</title>
        <authorList>
            <person name="Schachtman D."/>
        </authorList>
    </citation>
    <scope>NUCLEOTIDE SEQUENCE [LARGE SCALE GENOMIC DNA]</scope>
    <source>
        <strain evidence="5 6">CC523</strain>
    </source>
</reference>
<dbReference type="Pfam" id="PF04616">
    <property type="entry name" value="Glyco_hydro_43"/>
    <property type="match status" value="1"/>
</dbReference>
<feature type="compositionally biased region" description="Basic and acidic residues" evidence="4">
    <location>
        <begin position="609"/>
        <end position="622"/>
    </location>
</feature>
<protein>
    <recommendedName>
        <fullName evidence="7">Glycosyl hydrolase family 43</fullName>
    </recommendedName>
</protein>
<dbReference type="InterPro" id="IPR051795">
    <property type="entry name" value="Glycosyl_Hydrlase_43"/>
</dbReference>
<evidence type="ECO:0000313" key="6">
    <source>
        <dbReference type="Proteomes" id="UP001244563"/>
    </source>
</evidence>
<keyword evidence="3" id="KW-0326">Glycosidase</keyword>
<keyword evidence="2" id="KW-0378">Hydrolase</keyword>
<dbReference type="EMBL" id="JAUSSW010000003">
    <property type="protein sequence ID" value="MDQ0101815.1"/>
    <property type="molecule type" value="Genomic_DNA"/>
</dbReference>
<keyword evidence="6" id="KW-1185">Reference proteome</keyword>